<dbReference type="InterPro" id="IPR000639">
    <property type="entry name" value="Epox_hydrolase-like"/>
</dbReference>
<feature type="domain" description="AB hydrolase-1" evidence="1">
    <location>
        <begin position="26"/>
        <end position="260"/>
    </location>
</feature>
<keyword evidence="2" id="KW-0378">Hydrolase</keyword>
<protein>
    <submittedName>
        <fullName evidence="2">Alpha/beta hydrolase</fullName>
    </submittedName>
</protein>
<dbReference type="RefSeq" id="WP_394832781.1">
    <property type="nucleotide sequence ID" value="NZ_CP089929.1"/>
</dbReference>
<keyword evidence="3" id="KW-1185">Reference proteome</keyword>
<organism evidence="2 3">
    <name type="scientific">Pendulispora rubella</name>
    <dbReference type="NCBI Taxonomy" id="2741070"/>
    <lineage>
        <taxon>Bacteria</taxon>
        <taxon>Pseudomonadati</taxon>
        <taxon>Myxococcota</taxon>
        <taxon>Myxococcia</taxon>
        <taxon>Myxococcales</taxon>
        <taxon>Sorangiineae</taxon>
        <taxon>Pendulisporaceae</taxon>
        <taxon>Pendulispora</taxon>
    </lineage>
</organism>
<dbReference type="Proteomes" id="UP001374803">
    <property type="component" value="Chromosome"/>
</dbReference>
<dbReference type="InterPro" id="IPR029058">
    <property type="entry name" value="AB_hydrolase_fold"/>
</dbReference>
<name>A0ABZ2KWS8_9BACT</name>
<proteinExistence type="predicted"/>
<dbReference type="Pfam" id="PF12697">
    <property type="entry name" value="Abhydrolase_6"/>
    <property type="match status" value="1"/>
</dbReference>
<dbReference type="PANTHER" id="PTHR43798">
    <property type="entry name" value="MONOACYLGLYCEROL LIPASE"/>
    <property type="match status" value="1"/>
</dbReference>
<gene>
    <name evidence="2" type="ORF">LVJ94_40390</name>
</gene>
<evidence type="ECO:0000313" key="3">
    <source>
        <dbReference type="Proteomes" id="UP001374803"/>
    </source>
</evidence>
<dbReference type="EMBL" id="CP089983">
    <property type="protein sequence ID" value="WXB03154.1"/>
    <property type="molecule type" value="Genomic_DNA"/>
</dbReference>
<evidence type="ECO:0000259" key="1">
    <source>
        <dbReference type="Pfam" id="PF12697"/>
    </source>
</evidence>
<sequence>MYVTTRLGRWFYEERGEAQRPNDPAIVLLHALLFDGSAWDEQVGPLSQLGRVVVIDGPGHGKSEVPPPFSLDDHARALVDALDALGIFKALLIGVSWGGMVAMRVALDNPMRIVGLGLIDTTADAQTRVRRVKDRVMSSVFRTIGLPPSIVEKQIAPMLFAPKTLRERPELAERVYSRVSGFPRLGVSRAVKAVSVERQSILDKVRAISCPTLVVCGREDASAPPARSEAIVNRLPRATMRLIDDAGHASPIEQPEAVNAVLVPFVREHLTSEAQASV</sequence>
<dbReference type="InterPro" id="IPR000073">
    <property type="entry name" value="AB_hydrolase_1"/>
</dbReference>
<dbReference type="InterPro" id="IPR050266">
    <property type="entry name" value="AB_hydrolase_sf"/>
</dbReference>
<dbReference type="PRINTS" id="PR00412">
    <property type="entry name" value="EPOXHYDRLASE"/>
</dbReference>
<reference evidence="2" key="1">
    <citation type="submission" date="2021-12" db="EMBL/GenBank/DDBJ databases">
        <title>Discovery of the Pendulisporaceae a myxobacterial family with distinct sporulation behavior and unique specialized metabolism.</title>
        <authorList>
            <person name="Garcia R."/>
            <person name="Popoff A."/>
            <person name="Bader C.D."/>
            <person name="Loehr J."/>
            <person name="Walesch S."/>
            <person name="Walt C."/>
            <person name="Boldt J."/>
            <person name="Bunk B."/>
            <person name="Haeckl F.J.F.P.J."/>
            <person name="Gunesch A.P."/>
            <person name="Birkelbach J."/>
            <person name="Nuebel U."/>
            <person name="Pietschmann T."/>
            <person name="Bach T."/>
            <person name="Mueller R."/>
        </authorList>
    </citation>
    <scope>NUCLEOTIDE SEQUENCE</scope>
    <source>
        <strain evidence="2">MSr11367</strain>
    </source>
</reference>
<evidence type="ECO:0000313" key="2">
    <source>
        <dbReference type="EMBL" id="WXB03154.1"/>
    </source>
</evidence>
<dbReference type="GO" id="GO:0016787">
    <property type="term" value="F:hydrolase activity"/>
    <property type="evidence" value="ECO:0007669"/>
    <property type="project" value="UniProtKB-KW"/>
</dbReference>
<dbReference type="SUPFAM" id="SSF53474">
    <property type="entry name" value="alpha/beta-Hydrolases"/>
    <property type="match status" value="1"/>
</dbReference>
<accession>A0ABZ2KWS8</accession>
<dbReference type="Gene3D" id="3.40.50.1820">
    <property type="entry name" value="alpha/beta hydrolase"/>
    <property type="match status" value="1"/>
</dbReference>
<dbReference type="PRINTS" id="PR00111">
    <property type="entry name" value="ABHYDROLASE"/>
</dbReference>